<dbReference type="RefSeq" id="WP_006972649.1">
    <property type="nucleotide sequence ID" value="NZ_ABCS01000034.1"/>
</dbReference>
<keyword evidence="4" id="KW-0472">Membrane</keyword>
<accession>A6G7F4</accession>
<proteinExistence type="predicted"/>
<evidence type="ECO:0000256" key="4">
    <source>
        <dbReference type="ARBA" id="ARBA00023136"/>
    </source>
</evidence>
<keyword evidence="3" id="KW-1133">Transmembrane helix</keyword>
<dbReference type="OrthoDB" id="980719at2"/>
<keyword evidence="2" id="KW-0812">Transmembrane</keyword>
<organism evidence="6 7">
    <name type="scientific">Plesiocystis pacifica SIR-1</name>
    <dbReference type="NCBI Taxonomy" id="391625"/>
    <lineage>
        <taxon>Bacteria</taxon>
        <taxon>Pseudomonadati</taxon>
        <taxon>Myxococcota</taxon>
        <taxon>Polyangia</taxon>
        <taxon>Nannocystales</taxon>
        <taxon>Nannocystaceae</taxon>
        <taxon>Plesiocystis</taxon>
    </lineage>
</organism>
<comment type="subcellular location">
    <subcellularLocation>
        <location evidence="1">Membrane</location>
        <topology evidence="1">Multi-pass membrane protein</topology>
    </subcellularLocation>
</comment>
<protein>
    <recommendedName>
        <fullName evidence="8">GTPase domain-containing protein</fullName>
    </recommendedName>
</protein>
<dbReference type="InterPro" id="IPR021147">
    <property type="entry name" value="DUF697"/>
</dbReference>
<evidence type="ECO:0000256" key="5">
    <source>
        <dbReference type="SAM" id="MobiDB-lite"/>
    </source>
</evidence>
<keyword evidence="7" id="KW-1185">Reference proteome</keyword>
<feature type="region of interest" description="Disordered" evidence="5">
    <location>
        <begin position="1"/>
        <end position="28"/>
    </location>
</feature>
<dbReference type="EMBL" id="ABCS01000034">
    <property type="protein sequence ID" value="EDM78163.1"/>
    <property type="molecule type" value="Genomic_DNA"/>
</dbReference>
<dbReference type="GO" id="GO:0016020">
    <property type="term" value="C:membrane"/>
    <property type="evidence" value="ECO:0007669"/>
    <property type="project" value="UniProtKB-SubCell"/>
</dbReference>
<dbReference type="STRING" id="391625.PPSIR1_00480"/>
<evidence type="ECO:0000313" key="6">
    <source>
        <dbReference type="EMBL" id="EDM78163.1"/>
    </source>
</evidence>
<dbReference type="Proteomes" id="UP000005801">
    <property type="component" value="Unassembled WGS sequence"/>
</dbReference>
<name>A6G7F4_9BACT</name>
<reference evidence="6 7" key="1">
    <citation type="submission" date="2007-06" db="EMBL/GenBank/DDBJ databases">
        <authorList>
            <person name="Shimkets L."/>
            <person name="Ferriera S."/>
            <person name="Johnson J."/>
            <person name="Kravitz S."/>
            <person name="Beeson K."/>
            <person name="Sutton G."/>
            <person name="Rogers Y.-H."/>
            <person name="Friedman R."/>
            <person name="Frazier M."/>
            <person name="Venter J.C."/>
        </authorList>
    </citation>
    <scope>NUCLEOTIDE SEQUENCE [LARGE SCALE GENOMIC DNA]</scope>
    <source>
        <strain evidence="6 7">SIR-1</strain>
    </source>
</reference>
<dbReference type="AlphaFoldDB" id="A6G7F4"/>
<evidence type="ECO:0000313" key="7">
    <source>
        <dbReference type="Proteomes" id="UP000005801"/>
    </source>
</evidence>
<evidence type="ECO:0000256" key="2">
    <source>
        <dbReference type="ARBA" id="ARBA00022692"/>
    </source>
</evidence>
<evidence type="ECO:0000256" key="1">
    <source>
        <dbReference type="ARBA" id="ARBA00004141"/>
    </source>
</evidence>
<dbReference type="eggNOG" id="COG3597">
    <property type="taxonomic scope" value="Bacteria"/>
</dbReference>
<evidence type="ECO:0008006" key="8">
    <source>
        <dbReference type="Google" id="ProtNLM"/>
    </source>
</evidence>
<evidence type="ECO:0000256" key="3">
    <source>
        <dbReference type="ARBA" id="ARBA00022989"/>
    </source>
</evidence>
<comment type="caution">
    <text evidence="6">The sequence shown here is derived from an EMBL/GenBank/DDBJ whole genome shotgun (WGS) entry which is preliminary data.</text>
</comment>
<dbReference type="Pfam" id="PF05128">
    <property type="entry name" value="DUF697"/>
    <property type="match status" value="1"/>
</dbReference>
<feature type="compositionally biased region" description="Low complexity" evidence="5">
    <location>
        <begin position="18"/>
        <end position="28"/>
    </location>
</feature>
<sequence>MSDDANSEASPPEPPPTNADATAASGETADAAESVIQRHVVAAMAAGLVPVPMADLAALVAVQINMLRAIGELYDEPFTDSLGRSLLASLAGGLVPLSSASLLKGVPLIGPLLGGVSAPILSGASTYAVGRVFVMHFESGGTFLSFDPDKVRDHYEREFARGEALLRERDDNRRP</sequence>
<gene>
    <name evidence="6" type="ORF">PPSIR1_00480</name>
</gene>